<comment type="caution">
    <text evidence="2">The sequence shown here is derived from an EMBL/GenBank/DDBJ whole genome shotgun (WGS) entry which is preliminary data.</text>
</comment>
<organism evidence="2 3">
    <name type="scientific">Oculimacula yallundae</name>
    <dbReference type="NCBI Taxonomy" id="86028"/>
    <lineage>
        <taxon>Eukaryota</taxon>
        <taxon>Fungi</taxon>
        <taxon>Dikarya</taxon>
        <taxon>Ascomycota</taxon>
        <taxon>Pezizomycotina</taxon>
        <taxon>Leotiomycetes</taxon>
        <taxon>Helotiales</taxon>
        <taxon>Ploettnerulaceae</taxon>
        <taxon>Oculimacula</taxon>
    </lineage>
</organism>
<evidence type="ECO:0000313" key="2">
    <source>
        <dbReference type="EMBL" id="KAL2074156.1"/>
    </source>
</evidence>
<sequence length="587" mass="66752">MPSLCEPPKPRSTATATQDGYSSDNSQNPSHLCRLSNEILCLIAAAITDSSDLYALTRTCKLLCDNASPILYKSIVIKDENTFRRLAAGRISFGPHLLKHIQGFKFSMWFYESYERVADMPASELLPMHLTETLPDHLVACILKWMPGNFWDFKTAIHLFEHPSLRKLELHSASSSVAPRSNRLVYPMNVFLRSFTCSTPGVTSLETLSLIGCNIDAADLQQMLSYPRALRFLSICPNHSSPRFPLARVPNRDTFSSISTTRSSKSIIGFRYDAEHSNIRTTAPYPRLDFFESVHYLELGYKVLGTIPRTLIKDILPPKLEVLKIFDFKDNNDNTINGILQNKSNVPSLRRIILVLHYRNAAMAAKLNIADRRDMAQAVRLQGNRVQTERKTYDSFSAACKARGVELMLLYEDCRRKWVSKEGARLAVWEIPEQIVLANVEIWQISCGKDRSKSHERTQEGKRSRAHCSYIHPVIRDSHVVVGVDRATGSSKSAHPPNGNKTNQWRGTILRFHQQSLFLLQPPTPSQKLHFQHLFAKFFSLTTQFSSKTTNRLFPHTSTNPYRRFSMSWIQLEGAFEDTLFSIDLSP</sequence>
<feature type="region of interest" description="Disordered" evidence="1">
    <location>
        <begin position="1"/>
        <end position="25"/>
    </location>
</feature>
<dbReference type="EMBL" id="JAZHXI010000002">
    <property type="protein sequence ID" value="KAL2074156.1"/>
    <property type="molecule type" value="Genomic_DNA"/>
</dbReference>
<feature type="compositionally biased region" description="Polar residues" evidence="1">
    <location>
        <begin position="12"/>
        <end position="25"/>
    </location>
</feature>
<dbReference type="SUPFAM" id="SSF52047">
    <property type="entry name" value="RNI-like"/>
    <property type="match status" value="1"/>
</dbReference>
<gene>
    <name evidence="2" type="ORF">VTL71DRAFT_7934</name>
</gene>
<evidence type="ECO:0000256" key="1">
    <source>
        <dbReference type="SAM" id="MobiDB-lite"/>
    </source>
</evidence>
<dbReference type="Proteomes" id="UP001595075">
    <property type="component" value="Unassembled WGS sequence"/>
</dbReference>
<protein>
    <recommendedName>
        <fullName evidence="4">F-box domain-containing protein</fullName>
    </recommendedName>
</protein>
<keyword evidence="3" id="KW-1185">Reference proteome</keyword>
<name>A0ABR4CW42_9HELO</name>
<reference evidence="2 3" key="1">
    <citation type="journal article" date="2024" name="Commun. Biol.">
        <title>Comparative genomic analysis of thermophilic fungi reveals convergent evolutionary adaptations and gene losses.</title>
        <authorList>
            <person name="Steindorff A.S."/>
            <person name="Aguilar-Pontes M.V."/>
            <person name="Robinson A.J."/>
            <person name="Andreopoulos B."/>
            <person name="LaButti K."/>
            <person name="Kuo A."/>
            <person name="Mondo S."/>
            <person name="Riley R."/>
            <person name="Otillar R."/>
            <person name="Haridas S."/>
            <person name="Lipzen A."/>
            <person name="Grimwood J."/>
            <person name="Schmutz J."/>
            <person name="Clum A."/>
            <person name="Reid I.D."/>
            <person name="Moisan M.C."/>
            <person name="Butler G."/>
            <person name="Nguyen T.T.M."/>
            <person name="Dewar K."/>
            <person name="Conant G."/>
            <person name="Drula E."/>
            <person name="Henrissat B."/>
            <person name="Hansel C."/>
            <person name="Singer S."/>
            <person name="Hutchinson M.I."/>
            <person name="de Vries R.P."/>
            <person name="Natvig D.O."/>
            <person name="Powell A.J."/>
            <person name="Tsang A."/>
            <person name="Grigoriev I.V."/>
        </authorList>
    </citation>
    <scope>NUCLEOTIDE SEQUENCE [LARGE SCALE GENOMIC DNA]</scope>
    <source>
        <strain evidence="2 3">CBS 494.80</strain>
    </source>
</reference>
<evidence type="ECO:0000313" key="3">
    <source>
        <dbReference type="Proteomes" id="UP001595075"/>
    </source>
</evidence>
<accession>A0ABR4CW42</accession>
<evidence type="ECO:0008006" key="4">
    <source>
        <dbReference type="Google" id="ProtNLM"/>
    </source>
</evidence>
<proteinExistence type="predicted"/>